<evidence type="ECO:0000256" key="1">
    <source>
        <dbReference type="SAM" id="MobiDB-lite"/>
    </source>
</evidence>
<name>A0A7W8QTD6_9ACTN</name>
<gene>
    <name evidence="2" type="ORF">HDA36_006244</name>
</gene>
<dbReference type="EMBL" id="JACHDB010000002">
    <property type="protein sequence ID" value="MBB5436096.1"/>
    <property type="molecule type" value="Genomic_DNA"/>
</dbReference>
<evidence type="ECO:0000313" key="3">
    <source>
        <dbReference type="Proteomes" id="UP000572635"/>
    </source>
</evidence>
<dbReference type="Proteomes" id="UP000572635">
    <property type="component" value="Unassembled WGS sequence"/>
</dbReference>
<evidence type="ECO:0000313" key="2">
    <source>
        <dbReference type="EMBL" id="MBB5436096.1"/>
    </source>
</evidence>
<dbReference type="AlphaFoldDB" id="A0A7W8QTD6"/>
<sequence>MPSVVLSLSGMQAGPLKRGPAHCCRRRLLERALRGAPRPADAPDPGPTFAVAACLNPDSAGRRARPTRPAPTLPSLSPPV</sequence>
<comment type="caution">
    <text evidence="2">The sequence shown here is derived from an EMBL/GenBank/DDBJ whole genome shotgun (WGS) entry which is preliminary data.</text>
</comment>
<proteinExistence type="predicted"/>
<protein>
    <submittedName>
        <fullName evidence="2">Uncharacterized protein</fullName>
    </submittedName>
</protein>
<accession>A0A7W8QTD6</accession>
<keyword evidence="3" id="KW-1185">Reference proteome</keyword>
<feature type="compositionally biased region" description="Pro residues" evidence="1">
    <location>
        <begin position="68"/>
        <end position="80"/>
    </location>
</feature>
<feature type="region of interest" description="Disordered" evidence="1">
    <location>
        <begin position="57"/>
        <end position="80"/>
    </location>
</feature>
<reference evidence="2 3" key="1">
    <citation type="submission" date="2020-08" db="EMBL/GenBank/DDBJ databases">
        <title>Sequencing the genomes of 1000 actinobacteria strains.</title>
        <authorList>
            <person name="Klenk H.-P."/>
        </authorList>
    </citation>
    <scope>NUCLEOTIDE SEQUENCE [LARGE SCALE GENOMIC DNA]</scope>
    <source>
        <strain evidence="2 3">DSM 44551</strain>
    </source>
</reference>
<organism evidence="2 3">
    <name type="scientific">Nocardiopsis composta</name>
    <dbReference type="NCBI Taxonomy" id="157465"/>
    <lineage>
        <taxon>Bacteria</taxon>
        <taxon>Bacillati</taxon>
        <taxon>Actinomycetota</taxon>
        <taxon>Actinomycetes</taxon>
        <taxon>Streptosporangiales</taxon>
        <taxon>Nocardiopsidaceae</taxon>
        <taxon>Nocardiopsis</taxon>
    </lineage>
</organism>